<dbReference type="InterPro" id="IPR018684">
    <property type="entry name" value="DUF2171"/>
</dbReference>
<sequence>MSNMMIPPEYDFPAASTLEPPTAGQTALPETVSFQEIRRNVRIGTGMILSSSIGRAEGMRPGAGPIWAEGRFCVKSWLRRASRRRPAHLSRGSMRSGRKKETDMAELSAIKEHMDIIGADGVHIGTVDKVEGDRIKMVKADSGSHGDHHHFIAGGLVAAVEGNQVRLSASGSAAVLLEEEEGGEAIMDDGN</sequence>
<reference evidence="2" key="1">
    <citation type="journal article" date="2019" name="Int. J. Syst. Evol. Microbiol.">
        <title>The Global Catalogue of Microorganisms (GCM) 10K type strain sequencing project: providing services to taxonomists for standard genome sequencing and annotation.</title>
        <authorList>
            <consortium name="The Broad Institute Genomics Platform"/>
            <consortium name="The Broad Institute Genome Sequencing Center for Infectious Disease"/>
            <person name="Wu L."/>
            <person name="Ma J."/>
        </authorList>
    </citation>
    <scope>NUCLEOTIDE SEQUENCE [LARGE SCALE GENOMIC DNA]</scope>
    <source>
        <strain evidence="2">CCM 7327</strain>
    </source>
</reference>
<evidence type="ECO:0000313" key="1">
    <source>
        <dbReference type="EMBL" id="GFZ96616.1"/>
    </source>
</evidence>
<dbReference type="Proteomes" id="UP000628109">
    <property type="component" value="Unassembled WGS sequence"/>
</dbReference>
<evidence type="ECO:0008006" key="3">
    <source>
        <dbReference type="Google" id="ProtNLM"/>
    </source>
</evidence>
<protein>
    <recommendedName>
        <fullName evidence="3">DUF2171 domain-containing protein</fullName>
    </recommendedName>
</protein>
<evidence type="ECO:0000313" key="2">
    <source>
        <dbReference type="Proteomes" id="UP000628109"/>
    </source>
</evidence>
<name>A0ABQ1F136_SPHSA</name>
<accession>A0ABQ1F136</accession>
<gene>
    <name evidence="1" type="ORF">GCM10019071_28800</name>
</gene>
<dbReference type="EMBL" id="BMDU01000006">
    <property type="protein sequence ID" value="GFZ96616.1"/>
    <property type="molecule type" value="Genomic_DNA"/>
</dbReference>
<dbReference type="Pfam" id="PF09939">
    <property type="entry name" value="DUF2171"/>
    <property type="match status" value="1"/>
</dbReference>
<organism evidence="1 2">
    <name type="scientific">Sphingobium fuliginis (strain ATCC 27551)</name>
    <dbReference type="NCBI Taxonomy" id="336203"/>
    <lineage>
        <taxon>Bacteria</taxon>
        <taxon>Pseudomonadati</taxon>
        <taxon>Pseudomonadota</taxon>
        <taxon>Alphaproteobacteria</taxon>
        <taxon>Sphingomonadales</taxon>
        <taxon>Sphingomonadaceae</taxon>
        <taxon>Sphingobium</taxon>
    </lineage>
</organism>
<proteinExistence type="predicted"/>
<keyword evidence="2" id="KW-1185">Reference proteome</keyword>
<comment type="caution">
    <text evidence="1">The sequence shown here is derived from an EMBL/GenBank/DDBJ whole genome shotgun (WGS) entry which is preliminary data.</text>
</comment>